<dbReference type="InterPro" id="IPR009339">
    <property type="entry name" value="DUF998"/>
</dbReference>
<feature type="transmembrane region" description="Helical" evidence="1">
    <location>
        <begin position="181"/>
        <end position="198"/>
    </location>
</feature>
<comment type="caution">
    <text evidence="2">The sequence shown here is derived from an EMBL/GenBank/DDBJ whole genome shotgun (WGS) entry which is preliminary data.</text>
</comment>
<reference evidence="2 3" key="1">
    <citation type="submission" date="2024-09" db="EMBL/GenBank/DDBJ databases">
        <authorList>
            <person name="Sun Q."/>
            <person name="Mori K."/>
        </authorList>
    </citation>
    <scope>NUCLEOTIDE SEQUENCE [LARGE SCALE GENOMIC DNA]</scope>
    <source>
        <strain evidence="2 3">KCTC 23076</strain>
    </source>
</reference>
<name>A0ABV6RL04_9GAMM</name>
<keyword evidence="1" id="KW-0472">Membrane</keyword>
<keyword evidence="3" id="KW-1185">Reference proteome</keyword>
<protein>
    <submittedName>
        <fullName evidence="2">DUF998 domain-containing protein</fullName>
    </submittedName>
</protein>
<keyword evidence="1" id="KW-0812">Transmembrane</keyword>
<dbReference type="RefSeq" id="WP_386666407.1">
    <property type="nucleotide sequence ID" value="NZ_JBHLTG010000001.1"/>
</dbReference>
<sequence length="203" mass="21655">MQETVVVRRLGLASLAGVLAFLFTAIAVQALRADLDWRQAPLSFYLLGGHGYWLKAAYFGLAASLAGLGAAGYLGLQRGARSAAPALLFAIAALALCTTAITDSRLPGRDGTLESLVHGIAAQTAFLCVTTAMLLQSWRIRLDAAWRHRFAPAFALAAAAFVALWGHALWNGAPRGLTQKIVVLLVLAWLGLVGYWLSRRRAA</sequence>
<dbReference type="Pfam" id="PF06197">
    <property type="entry name" value="DUF998"/>
    <property type="match status" value="1"/>
</dbReference>
<evidence type="ECO:0000313" key="3">
    <source>
        <dbReference type="Proteomes" id="UP001589896"/>
    </source>
</evidence>
<keyword evidence="1" id="KW-1133">Transmembrane helix</keyword>
<feature type="transmembrane region" description="Helical" evidence="1">
    <location>
        <begin position="56"/>
        <end position="76"/>
    </location>
</feature>
<gene>
    <name evidence="2" type="ORF">ACFFGH_07240</name>
</gene>
<dbReference type="EMBL" id="JBHLTG010000001">
    <property type="protein sequence ID" value="MFC0677636.1"/>
    <property type="molecule type" value="Genomic_DNA"/>
</dbReference>
<proteinExistence type="predicted"/>
<accession>A0ABV6RL04</accession>
<dbReference type="Proteomes" id="UP001589896">
    <property type="component" value="Unassembled WGS sequence"/>
</dbReference>
<organism evidence="2 3">
    <name type="scientific">Lysobacter korlensis</name>
    <dbReference type="NCBI Taxonomy" id="553636"/>
    <lineage>
        <taxon>Bacteria</taxon>
        <taxon>Pseudomonadati</taxon>
        <taxon>Pseudomonadota</taxon>
        <taxon>Gammaproteobacteria</taxon>
        <taxon>Lysobacterales</taxon>
        <taxon>Lysobacteraceae</taxon>
        <taxon>Lysobacter</taxon>
    </lineage>
</organism>
<evidence type="ECO:0000256" key="1">
    <source>
        <dbReference type="SAM" id="Phobius"/>
    </source>
</evidence>
<feature type="transmembrane region" description="Helical" evidence="1">
    <location>
        <begin position="150"/>
        <end position="169"/>
    </location>
</feature>
<feature type="transmembrane region" description="Helical" evidence="1">
    <location>
        <begin position="116"/>
        <end position="138"/>
    </location>
</feature>
<evidence type="ECO:0000313" key="2">
    <source>
        <dbReference type="EMBL" id="MFC0677636.1"/>
    </source>
</evidence>
<feature type="transmembrane region" description="Helical" evidence="1">
    <location>
        <begin position="83"/>
        <end position="101"/>
    </location>
</feature>